<sequence>MNFHRQGAARAEVDSNRLENTDEPLRRALADRSSLDRLKRRRIVNGVENLILINRWCLVLFGDVRSCEKRNRVNDSATVDLKLHVADAAVSRTQFRRCVRMLRAQATKVPRTVRRLKIRKYFERPNRNDSIFGAAVLWVPAFDPKFNFHSASTLFRSAFIFQKVS</sequence>
<name>A0A4C1WVD5_EUMVA</name>
<gene>
    <name evidence="1" type="ORF">EVAR_87914_1</name>
</gene>
<organism evidence="1 2">
    <name type="scientific">Eumeta variegata</name>
    <name type="common">Bagworm moth</name>
    <name type="synonym">Eumeta japonica</name>
    <dbReference type="NCBI Taxonomy" id="151549"/>
    <lineage>
        <taxon>Eukaryota</taxon>
        <taxon>Metazoa</taxon>
        <taxon>Ecdysozoa</taxon>
        <taxon>Arthropoda</taxon>
        <taxon>Hexapoda</taxon>
        <taxon>Insecta</taxon>
        <taxon>Pterygota</taxon>
        <taxon>Neoptera</taxon>
        <taxon>Endopterygota</taxon>
        <taxon>Lepidoptera</taxon>
        <taxon>Glossata</taxon>
        <taxon>Ditrysia</taxon>
        <taxon>Tineoidea</taxon>
        <taxon>Psychidae</taxon>
        <taxon>Oiketicinae</taxon>
        <taxon>Eumeta</taxon>
    </lineage>
</organism>
<accession>A0A4C1WVD5</accession>
<evidence type="ECO:0000313" key="2">
    <source>
        <dbReference type="Proteomes" id="UP000299102"/>
    </source>
</evidence>
<dbReference type="EMBL" id="BGZK01000655">
    <property type="protein sequence ID" value="GBP54840.1"/>
    <property type="molecule type" value="Genomic_DNA"/>
</dbReference>
<evidence type="ECO:0000313" key="1">
    <source>
        <dbReference type="EMBL" id="GBP54840.1"/>
    </source>
</evidence>
<proteinExistence type="predicted"/>
<dbReference type="Proteomes" id="UP000299102">
    <property type="component" value="Unassembled WGS sequence"/>
</dbReference>
<keyword evidence="2" id="KW-1185">Reference proteome</keyword>
<reference evidence="1 2" key="1">
    <citation type="journal article" date="2019" name="Commun. Biol.">
        <title>The bagworm genome reveals a unique fibroin gene that provides high tensile strength.</title>
        <authorList>
            <person name="Kono N."/>
            <person name="Nakamura H."/>
            <person name="Ohtoshi R."/>
            <person name="Tomita M."/>
            <person name="Numata K."/>
            <person name="Arakawa K."/>
        </authorList>
    </citation>
    <scope>NUCLEOTIDE SEQUENCE [LARGE SCALE GENOMIC DNA]</scope>
</reference>
<comment type="caution">
    <text evidence="1">The sequence shown here is derived from an EMBL/GenBank/DDBJ whole genome shotgun (WGS) entry which is preliminary data.</text>
</comment>
<protein>
    <submittedName>
        <fullName evidence="1">Uncharacterized protein</fullName>
    </submittedName>
</protein>
<dbReference type="AlphaFoldDB" id="A0A4C1WVD5"/>